<dbReference type="PANTHER" id="PTHR35841">
    <property type="entry name" value="PHOSPHONATES-BINDING PERIPLASMIC PROTEIN"/>
    <property type="match status" value="1"/>
</dbReference>
<evidence type="ECO:0000313" key="2">
    <source>
        <dbReference type="Proteomes" id="UP000095143"/>
    </source>
</evidence>
<dbReference type="Gene3D" id="3.40.190.10">
    <property type="entry name" value="Periplasmic binding protein-like II"/>
    <property type="match status" value="1"/>
</dbReference>
<accession>A0A1C2D9W4</accession>
<proteinExistence type="predicted"/>
<organism evidence="1 2">
    <name type="scientific">Pseudomonas graminis</name>
    <dbReference type="NCBI Taxonomy" id="158627"/>
    <lineage>
        <taxon>Bacteria</taxon>
        <taxon>Pseudomonadati</taxon>
        <taxon>Pseudomonadota</taxon>
        <taxon>Gammaproteobacteria</taxon>
        <taxon>Pseudomonadales</taxon>
        <taxon>Pseudomonadaceae</taxon>
        <taxon>Pseudomonas</taxon>
    </lineage>
</organism>
<dbReference type="RefSeq" id="WP_065992711.1">
    <property type="nucleotide sequence ID" value="NZ_MDEN01000069.1"/>
</dbReference>
<dbReference type="OrthoDB" id="5599602at2"/>
<reference evidence="1 2" key="1">
    <citation type="submission" date="2016-08" db="EMBL/GenBank/DDBJ databases">
        <title>Whole genome sequence of Pseudomonas graminis strain UASWS1507, a potential biological control agent for agriculture.</title>
        <authorList>
            <person name="Crovadore J."/>
            <person name="Calmin G."/>
            <person name="Chablais R."/>
            <person name="Cochard B."/>
            <person name="Lefort F."/>
        </authorList>
    </citation>
    <scope>NUCLEOTIDE SEQUENCE [LARGE SCALE GENOMIC DNA]</scope>
    <source>
        <strain evidence="1 2">UASWS1507</strain>
    </source>
</reference>
<evidence type="ECO:0000313" key="1">
    <source>
        <dbReference type="EMBL" id="OCX11446.1"/>
    </source>
</evidence>
<gene>
    <name evidence="1" type="ORF">BBI10_24995</name>
</gene>
<protein>
    <submittedName>
        <fullName evidence="1">Phosphate ABC transporter substrate-binding protein</fullName>
    </submittedName>
</protein>
<dbReference type="AlphaFoldDB" id="A0A1C2D9W4"/>
<dbReference type="EMBL" id="MDEN01000069">
    <property type="protein sequence ID" value="OCX11446.1"/>
    <property type="molecule type" value="Genomic_DNA"/>
</dbReference>
<name>A0A1C2D9W4_9PSED</name>
<comment type="caution">
    <text evidence="1">The sequence shown here is derived from an EMBL/GenBank/DDBJ whole genome shotgun (WGS) entry which is preliminary data.</text>
</comment>
<dbReference type="SUPFAM" id="SSF53850">
    <property type="entry name" value="Periplasmic binding protein-like II"/>
    <property type="match status" value="1"/>
</dbReference>
<sequence length="259" mass="28217">MPQGFAELLMYVAPPRIRQAQEQWLSRVLDILGVQRLDAQDLELKALWLSPQLLLTQTCGYPLMTELQGKVQVVGRPVYQLPHSANGNHCSLLIAREDDPRQALVEFRGSHGLLNSRDSNSGMNLFRHALAPLQQNGAFFADVTLTGGHRSSLAAIKAGDGDLAAIDSVTFDYLARDGSEEVAGVKVIARTAEGPCLPYITRLGAEADVIREVMNQALTELPDVAHVLAISEVMSASVEDYQVLLDYRQQAVSQGLASL</sequence>
<dbReference type="PANTHER" id="PTHR35841:SF1">
    <property type="entry name" value="PHOSPHONATES-BINDING PERIPLASMIC PROTEIN"/>
    <property type="match status" value="1"/>
</dbReference>
<dbReference type="Pfam" id="PF12974">
    <property type="entry name" value="Phosphonate-bd"/>
    <property type="match status" value="1"/>
</dbReference>
<dbReference type="Proteomes" id="UP000095143">
    <property type="component" value="Unassembled WGS sequence"/>
</dbReference>